<keyword evidence="6" id="KW-1185">Reference proteome</keyword>
<feature type="chain" id="PRO_5032769658" description="DUF8208 domain-containing protein" evidence="3">
    <location>
        <begin position="24"/>
        <end position="655"/>
    </location>
</feature>
<keyword evidence="2" id="KW-1133">Transmembrane helix</keyword>
<evidence type="ECO:0000256" key="3">
    <source>
        <dbReference type="SAM" id="SignalP"/>
    </source>
</evidence>
<dbReference type="EMBL" id="AP023418">
    <property type="protein sequence ID" value="BCK81324.1"/>
    <property type="molecule type" value="Genomic_DNA"/>
</dbReference>
<feature type="region of interest" description="Disordered" evidence="1">
    <location>
        <begin position="457"/>
        <end position="592"/>
    </location>
</feature>
<feature type="region of interest" description="Disordered" evidence="1">
    <location>
        <begin position="27"/>
        <end position="51"/>
    </location>
</feature>
<keyword evidence="2" id="KW-0812">Transmembrane</keyword>
<name>A0A810Q090_9FIRM</name>
<feature type="compositionally biased region" description="Polar residues" evidence="1">
    <location>
        <begin position="458"/>
        <end position="473"/>
    </location>
</feature>
<dbReference type="InterPro" id="IPR058066">
    <property type="entry name" value="pXO2-14_N"/>
</dbReference>
<dbReference type="NCBIfam" id="NF045890">
    <property type="entry name" value="conj_pls20_p028"/>
    <property type="match status" value="1"/>
</dbReference>
<protein>
    <recommendedName>
        <fullName evidence="4">DUF8208 domain-containing protein</fullName>
    </recommendedName>
</protein>
<accession>A0A810Q090</accession>
<dbReference type="Pfam" id="PF26635">
    <property type="entry name" value="DUF8208"/>
    <property type="match status" value="1"/>
</dbReference>
<gene>
    <name evidence="5" type="ORF">MM50RIKEN_10870</name>
</gene>
<evidence type="ECO:0000256" key="2">
    <source>
        <dbReference type="SAM" id="Phobius"/>
    </source>
</evidence>
<evidence type="ECO:0000313" key="5">
    <source>
        <dbReference type="EMBL" id="BCK81324.1"/>
    </source>
</evidence>
<proteinExistence type="predicted"/>
<evidence type="ECO:0000313" key="6">
    <source>
        <dbReference type="Proteomes" id="UP000681035"/>
    </source>
</evidence>
<feature type="compositionally biased region" description="Low complexity" evidence="1">
    <location>
        <begin position="515"/>
        <end position="532"/>
    </location>
</feature>
<keyword evidence="3" id="KW-0732">Signal</keyword>
<feature type="domain" description="DUF8208" evidence="4">
    <location>
        <begin position="67"/>
        <end position="428"/>
    </location>
</feature>
<feature type="signal peptide" evidence="3">
    <location>
        <begin position="1"/>
        <end position="23"/>
    </location>
</feature>
<evidence type="ECO:0000259" key="4">
    <source>
        <dbReference type="Pfam" id="PF26635"/>
    </source>
</evidence>
<feature type="compositionally biased region" description="Basic and acidic residues" evidence="1">
    <location>
        <begin position="639"/>
        <end position="655"/>
    </location>
</feature>
<dbReference type="InterPro" id="IPR058521">
    <property type="entry name" value="DUF8208"/>
</dbReference>
<evidence type="ECO:0000256" key="1">
    <source>
        <dbReference type="SAM" id="MobiDB-lite"/>
    </source>
</evidence>
<dbReference type="Proteomes" id="UP000681035">
    <property type="component" value="Chromosome"/>
</dbReference>
<feature type="compositionally biased region" description="Polar residues" evidence="1">
    <location>
        <begin position="27"/>
        <end position="36"/>
    </location>
</feature>
<organism evidence="5 6">
    <name type="scientific">Vescimonas coprocola</name>
    <dbReference type="NCBI Taxonomy" id="2714355"/>
    <lineage>
        <taxon>Bacteria</taxon>
        <taxon>Bacillati</taxon>
        <taxon>Bacillota</taxon>
        <taxon>Clostridia</taxon>
        <taxon>Eubacteriales</taxon>
        <taxon>Oscillospiraceae</taxon>
        <taxon>Vescimonas</taxon>
    </lineage>
</organism>
<sequence length="655" mass="71371">MKKMVIYLLLALLCLLPCTTALAAETGSENNTTTPTADDPYHKGESDDNSDADDLQWYRDNAALLENNNIVGNALRSVSWSITGLVCKVANVAETLYTKTFGLIDITNYPQINDLLDTLRPVLLALTVLCCAGLGIMLLVQHEKRPPLLRNILLGIVAVSASAWLFSTANDLVIAFRDGILGGEEVNQSYELVESNLIDLIRIDKRGDINALNYKAGQGVIYGVGIASQDDMDSIDLCETLDWHTAKNGKNLYGWSTAFNNRVKYRLAHTADGDVARKNYDGLTSANIGNQFFYRYSFDFWSCLLQLLSLSLLFLALCYKNVRIAYELVVSRLLAFLFAADIGGGEKLKNTLLFVRDTYLTMCVCVLSVKLYEIMVGLVTSFGITGIGKGIVCLLIAYAVIDGPNLVERILGMDAGLSSSVGRAMALFGAGKAAGRTAARLGGKAVRGVKNTAMAAATGTTLRQRQSKGSTGEQFGKGIHQRFHREDEDTRQQEQPSRQQEQQEQTRSARPKATEPPAAGAEAAAATEAAPAKPQPFPTDFMDAGTAGTSGGSNFGNSVPEVKKRVSNPAFSEAVKRLTPGPKSSAEERKDFNRQVTAIVRGRKHRAIQPPVGADLYQVKNYEKALELEKAYHAYNGPKPDRKPKNGKEDKRHGR</sequence>
<dbReference type="KEGG" id="vcop:MM50RIKEN_10870"/>
<feature type="region of interest" description="Disordered" evidence="1">
    <location>
        <begin position="632"/>
        <end position="655"/>
    </location>
</feature>
<feature type="compositionally biased region" description="Low complexity" evidence="1">
    <location>
        <begin position="493"/>
        <end position="508"/>
    </location>
</feature>
<keyword evidence="2" id="KW-0472">Membrane</keyword>
<feature type="transmembrane region" description="Helical" evidence="2">
    <location>
        <begin position="122"/>
        <end position="140"/>
    </location>
</feature>
<reference evidence="5" key="1">
    <citation type="submission" date="2020-09" db="EMBL/GenBank/DDBJ databases">
        <title>New species isolated from human feces.</title>
        <authorList>
            <person name="Kitahara M."/>
            <person name="Shigeno Y."/>
            <person name="Shime M."/>
            <person name="Matsumoto Y."/>
            <person name="Nakamura S."/>
            <person name="Motooka D."/>
            <person name="Fukuoka S."/>
            <person name="Nishikawa H."/>
            <person name="Benno Y."/>
        </authorList>
    </citation>
    <scope>NUCLEOTIDE SEQUENCE</scope>
    <source>
        <strain evidence="5">MM50</strain>
    </source>
</reference>
<feature type="transmembrane region" description="Helical" evidence="2">
    <location>
        <begin position="376"/>
        <end position="401"/>
    </location>
</feature>
<dbReference type="AlphaFoldDB" id="A0A810Q090"/>
<feature type="transmembrane region" description="Helical" evidence="2">
    <location>
        <begin position="152"/>
        <end position="169"/>
    </location>
</feature>
<feature type="transmembrane region" description="Helical" evidence="2">
    <location>
        <begin position="298"/>
        <end position="317"/>
    </location>
</feature>